<dbReference type="Proteomes" id="UP001165678">
    <property type="component" value="Unassembled WGS sequence"/>
</dbReference>
<dbReference type="EMBL" id="JAPIVE010000001">
    <property type="protein sequence ID" value="MCX2523834.1"/>
    <property type="molecule type" value="Genomic_DNA"/>
</dbReference>
<sequence>MSRENVLSVKEKWALDAQLGELLRGLDTRNDVDEQFKKRLDALMAQYDIDHQTMMDVLVWLDR</sequence>
<name>A0AA42CU08_9GAMM</name>
<keyword evidence="2" id="KW-1185">Reference proteome</keyword>
<dbReference type="RefSeq" id="WP_250937809.1">
    <property type="nucleotide sequence ID" value="NZ_JAMLJK010000001.1"/>
</dbReference>
<accession>A0AA42CU08</accession>
<comment type="caution">
    <text evidence="1">The sequence shown here is derived from an EMBL/GenBank/DDBJ whole genome shotgun (WGS) entry which is preliminary data.</text>
</comment>
<proteinExistence type="predicted"/>
<dbReference type="AlphaFoldDB" id="A0AA42CU08"/>
<organism evidence="1 2">
    <name type="scientific">Larsenimonas rhizosphaerae</name>
    <dbReference type="NCBI Taxonomy" id="2944682"/>
    <lineage>
        <taxon>Bacteria</taxon>
        <taxon>Pseudomonadati</taxon>
        <taxon>Pseudomonadota</taxon>
        <taxon>Gammaproteobacteria</taxon>
        <taxon>Oceanospirillales</taxon>
        <taxon>Halomonadaceae</taxon>
        <taxon>Larsenimonas</taxon>
    </lineage>
</organism>
<reference evidence="1" key="1">
    <citation type="submission" date="2022-11" db="EMBL/GenBank/DDBJ databases">
        <title>Larsenimonas rhizosphaerae sp. nov., isolated from a tidal mudflat.</title>
        <authorList>
            <person name="Lee S.D."/>
            <person name="Kim I.S."/>
        </authorList>
    </citation>
    <scope>NUCLEOTIDE SEQUENCE</scope>
    <source>
        <strain evidence="1">GH2-1</strain>
    </source>
</reference>
<protein>
    <submittedName>
        <fullName evidence="1">Uncharacterized protein</fullName>
    </submittedName>
</protein>
<gene>
    <name evidence="1" type="ORF">OQ287_06250</name>
</gene>
<evidence type="ECO:0000313" key="1">
    <source>
        <dbReference type="EMBL" id="MCX2523834.1"/>
    </source>
</evidence>
<evidence type="ECO:0000313" key="2">
    <source>
        <dbReference type="Proteomes" id="UP001165678"/>
    </source>
</evidence>